<evidence type="ECO:0000259" key="7">
    <source>
        <dbReference type="Pfam" id="PF14322"/>
    </source>
</evidence>
<sequence>MKNKYIFITGIMALSLFSGCEKEYLERPPLDTLVDANFFKNNEQVLAASAPLYSVVWKDYVDKASWALGDLRAGTTFRAWGDRDNVLFNTTAVSTANSEAYRAFFIVVGQSNTLIQNLNRYAGPEVSEAVKNHAIAEARFMRATAYSYLVSNYGPVPIIENNLELLNSGGLTRNTVESVWEFITRDYIFAAENLPATPVQPGRVTRWSAEGMLARTYLTRAGVEASGGVRKQEHLDKAKQYAESVIAGSGKMLLPNYADLFRYPYDNNNESLFEQQWVFTTNYGYANTMVSQITFSNDIANGDGWGGDLGASWWMLSLYDGLIQDNGARPGFTLDQRLKASYMLPGFHYPEISQTVRDSDGKETEQGLVFPAPAATADQSFASIKKYVVGKAKDVGGQAMQQRYPNNTYMLRLAEIYLIYAEAVLGNSASTTDVLAVEFFNKVHQRAGLPAFEDPLTWDDIFEERIKEFAMEGLAWYDLVRLHYYNPQKAYDIINNQDRGLFVVKPNRMPNPTAWTFTKTEWFADRTANANSGNFELPIPAAEASQAPSLRADPVPYDFGG</sequence>
<protein>
    <submittedName>
        <fullName evidence="8">RagB/SusD family nutrient uptake outer membrane protein</fullName>
    </submittedName>
</protein>
<dbReference type="PROSITE" id="PS51257">
    <property type="entry name" value="PROKAR_LIPOPROTEIN"/>
    <property type="match status" value="1"/>
</dbReference>
<evidence type="ECO:0000259" key="6">
    <source>
        <dbReference type="Pfam" id="PF07980"/>
    </source>
</evidence>
<dbReference type="AlphaFoldDB" id="A0A5C8KDF0"/>
<gene>
    <name evidence="8" type="ORF">FVR03_00755</name>
</gene>
<evidence type="ECO:0000256" key="4">
    <source>
        <dbReference type="ARBA" id="ARBA00023136"/>
    </source>
</evidence>
<evidence type="ECO:0000313" key="9">
    <source>
        <dbReference type="Proteomes" id="UP000321926"/>
    </source>
</evidence>
<feature type="domain" description="RagB/SusD" evidence="6">
    <location>
        <begin position="269"/>
        <end position="550"/>
    </location>
</feature>
<dbReference type="Pfam" id="PF14322">
    <property type="entry name" value="SusD-like_3"/>
    <property type="match status" value="1"/>
</dbReference>
<dbReference type="SUPFAM" id="SSF48452">
    <property type="entry name" value="TPR-like"/>
    <property type="match status" value="1"/>
</dbReference>
<dbReference type="EMBL" id="VRTY01000002">
    <property type="protein sequence ID" value="TXK52619.1"/>
    <property type="molecule type" value="Genomic_DNA"/>
</dbReference>
<evidence type="ECO:0000256" key="3">
    <source>
        <dbReference type="ARBA" id="ARBA00022729"/>
    </source>
</evidence>
<name>A0A5C8KDF0_9BACT</name>
<keyword evidence="4" id="KW-0472">Membrane</keyword>
<comment type="caution">
    <text evidence="8">The sequence shown here is derived from an EMBL/GenBank/DDBJ whole genome shotgun (WGS) entry which is preliminary data.</text>
</comment>
<keyword evidence="5" id="KW-0998">Cell outer membrane</keyword>
<evidence type="ECO:0000256" key="1">
    <source>
        <dbReference type="ARBA" id="ARBA00004442"/>
    </source>
</evidence>
<dbReference type="RefSeq" id="WP_147919845.1">
    <property type="nucleotide sequence ID" value="NZ_VRTY01000002.1"/>
</dbReference>
<organism evidence="8 9">
    <name type="scientific">Pontibacter qinzhouensis</name>
    <dbReference type="NCBI Taxonomy" id="2603253"/>
    <lineage>
        <taxon>Bacteria</taxon>
        <taxon>Pseudomonadati</taxon>
        <taxon>Bacteroidota</taxon>
        <taxon>Cytophagia</taxon>
        <taxon>Cytophagales</taxon>
        <taxon>Hymenobacteraceae</taxon>
        <taxon>Pontibacter</taxon>
    </lineage>
</organism>
<keyword evidence="3" id="KW-0732">Signal</keyword>
<comment type="subcellular location">
    <subcellularLocation>
        <location evidence="1">Cell outer membrane</location>
    </subcellularLocation>
</comment>
<evidence type="ECO:0000256" key="5">
    <source>
        <dbReference type="ARBA" id="ARBA00023237"/>
    </source>
</evidence>
<accession>A0A5C8KDF0</accession>
<keyword evidence="9" id="KW-1185">Reference proteome</keyword>
<comment type="similarity">
    <text evidence="2">Belongs to the SusD family.</text>
</comment>
<reference evidence="8 9" key="1">
    <citation type="submission" date="2019-08" db="EMBL/GenBank/DDBJ databases">
        <authorList>
            <person name="Shi S."/>
        </authorList>
    </citation>
    <scope>NUCLEOTIDE SEQUENCE [LARGE SCALE GENOMIC DNA]</scope>
    <source>
        <strain evidence="8 9">GY10130</strain>
    </source>
</reference>
<dbReference type="Proteomes" id="UP000321926">
    <property type="component" value="Unassembled WGS sequence"/>
</dbReference>
<evidence type="ECO:0000256" key="2">
    <source>
        <dbReference type="ARBA" id="ARBA00006275"/>
    </source>
</evidence>
<proteinExistence type="inferred from homology"/>
<dbReference type="Gene3D" id="1.25.40.390">
    <property type="match status" value="1"/>
</dbReference>
<dbReference type="InterPro" id="IPR011990">
    <property type="entry name" value="TPR-like_helical_dom_sf"/>
</dbReference>
<dbReference type="GO" id="GO:0009279">
    <property type="term" value="C:cell outer membrane"/>
    <property type="evidence" value="ECO:0007669"/>
    <property type="project" value="UniProtKB-SubCell"/>
</dbReference>
<dbReference type="InterPro" id="IPR012944">
    <property type="entry name" value="SusD_RagB_dom"/>
</dbReference>
<dbReference type="OrthoDB" id="9792139at2"/>
<feature type="domain" description="SusD-like N-terminal" evidence="7">
    <location>
        <begin position="94"/>
        <end position="218"/>
    </location>
</feature>
<evidence type="ECO:0000313" key="8">
    <source>
        <dbReference type="EMBL" id="TXK52619.1"/>
    </source>
</evidence>
<dbReference type="InterPro" id="IPR033985">
    <property type="entry name" value="SusD-like_N"/>
</dbReference>
<dbReference type="Pfam" id="PF07980">
    <property type="entry name" value="SusD_RagB"/>
    <property type="match status" value="1"/>
</dbReference>